<dbReference type="InterPro" id="IPR033126">
    <property type="entry name" value="Glyco_hydro_9_Asp/Glu_AS"/>
</dbReference>
<evidence type="ECO:0000256" key="4">
    <source>
        <dbReference type="ARBA" id="ARBA00023295"/>
    </source>
</evidence>
<evidence type="ECO:0000256" key="5">
    <source>
        <dbReference type="ARBA" id="ARBA00023326"/>
    </source>
</evidence>
<accession>A0A521F7W4</accession>
<evidence type="ECO:0000259" key="9">
    <source>
        <dbReference type="Pfam" id="PF00759"/>
    </source>
</evidence>
<dbReference type="RefSeq" id="WP_142455669.1">
    <property type="nucleotide sequence ID" value="NZ_FXTP01000015.1"/>
</dbReference>
<comment type="similarity">
    <text evidence="1 6 8">Belongs to the glycosyl hydrolase 9 (cellulase E) family.</text>
</comment>
<dbReference type="InterPro" id="IPR001701">
    <property type="entry name" value="Glyco_hydro_9"/>
</dbReference>
<dbReference type="Gene3D" id="1.50.10.10">
    <property type="match status" value="1"/>
</dbReference>
<name>A0A521F7W4_9BACT</name>
<evidence type="ECO:0000256" key="3">
    <source>
        <dbReference type="ARBA" id="ARBA00023277"/>
    </source>
</evidence>
<feature type="chain" id="PRO_5022272948" description="Endoglucanase" evidence="8">
    <location>
        <begin position="20"/>
        <end position="587"/>
    </location>
</feature>
<dbReference type="EMBL" id="FXTP01000015">
    <property type="protein sequence ID" value="SMO91691.1"/>
    <property type="molecule type" value="Genomic_DNA"/>
</dbReference>
<dbReference type="PROSITE" id="PS00698">
    <property type="entry name" value="GH9_3"/>
    <property type="match status" value="1"/>
</dbReference>
<dbReference type="InterPro" id="IPR008928">
    <property type="entry name" value="6-hairpin_glycosidase_sf"/>
</dbReference>
<keyword evidence="12" id="KW-1185">Reference proteome</keyword>
<sequence>MRYQIFFLVIIGGWITLTACDATTQSEPDLTPKVNQLGYYPEAEKYAIVPDTDANDFVIKKAEGGSVVFEGELEDAGRNIPSGEEVKVADFSAFTTPGNYVVEVNGQSSPSFEIGEDVLAPVTDGVLKAYYFMRASTPLEEAYAGKWARAAGHPDTAVMVHASAATEERPEGTIISSPKGWYDAGDYNKYVVNSGISTYTLLFAYEQFPDFFEAQDINIPESDNDLPDILDESLWNLRWLLTMQDPNDGGVYHKLTTASFEGAVMPDEATSQRYVVMKNTPATLDFAAMMAQVARVYEPFLPEFADSALAAAKEAWQWAEENPDVMYRQWDMNEEYEPDVVTGAYGDRDVSDERFWAGAELFITTGDTQYYNPDGWKEADINIPSWGGVRALGLYSLVHHRESLPEISGEDKEALVETLLELVDERVEEGETAPYRSPFGYENEDFFWGSNGHAGNVGMAILQAYQLTGDEQYYESALRVADYLLGLNPTGYSYITGFGDKPVMNIHHRPSEADGIEDPVPGLVSGGPNPNNMNQDCGEEAYPNHYPAMAFIDDWCSYSTNEITINWNAPVVYLFSGLEALHPRKPN</sequence>
<dbReference type="Proteomes" id="UP000317557">
    <property type="component" value="Unassembled WGS sequence"/>
</dbReference>
<dbReference type="AlphaFoldDB" id="A0A521F7W4"/>
<dbReference type="Pfam" id="PF00759">
    <property type="entry name" value="Glyco_hydro_9"/>
    <property type="match status" value="1"/>
</dbReference>
<evidence type="ECO:0000259" key="10">
    <source>
        <dbReference type="Pfam" id="PF02927"/>
    </source>
</evidence>
<dbReference type="InterPro" id="IPR004197">
    <property type="entry name" value="Cellulase_Ig-like"/>
</dbReference>
<proteinExistence type="inferred from homology"/>
<evidence type="ECO:0000313" key="12">
    <source>
        <dbReference type="Proteomes" id="UP000317557"/>
    </source>
</evidence>
<dbReference type="InterPro" id="IPR018221">
    <property type="entry name" value="Glyco_hydro_9_His_AS"/>
</dbReference>
<keyword evidence="8" id="KW-0732">Signal</keyword>
<dbReference type="CDD" id="cd02850">
    <property type="entry name" value="E_set_Cellulase_N"/>
    <property type="match status" value="1"/>
</dbReference>
<dbReference type="GO" id="GO:0030245">
    <property type="term" value="P:cellulose catabolic process"/>
    <property type="evidence" value="ECO:0007669"/>
    <property type="project" value="UniProtKB-KW"/>
</dbReference>
<dbReference type="Gene3D" id="2.60.40.10">
    <property type="entry name" value="Immunoglobulins"/>
    <property type="match status" value="1"/>
</dbReference>
<dbReference type="PANTHER" id="PTHR22298">
    <property type="entry name" value="ENDO-1,4-BETA-GLUCANASE"/>
    <property type="match status" value="1"/>
</dbReference>
<keyword evidence="2 6" id="KW-0378">Hydrolase</keyword>
<dbReference type="OrthoDB" id="9808897at2"/>
<dbReference type="SUPFAM" id="SSF48208">
    <property type="entry name" value="Six-hairpin glycosidases"/>
    <property type="match status" value="1"/>
</dbReference>
<keyword evidence="3 6" id="KW-0119">Carbohydrate metabolism</keyword>
<evidence type="ECO:0000256" key="2">
    <source>
        <dbReference type="ARBA" id="ARBA00022801"/>
    </source>
</evidence>
<evidence type="ECO:0000256" key="6">
    <source>
        <dbReference type="PROSITE-ProRule" id="PRU10059"/>
    </source>
</evidence>
<evidence type="ECO:0000313" key="11">
    <source>
        <dbReference type="EMBL" id="SMO91691.1"/>
    </source>
</evidence>
<comment type="catalytic activity">
    <reaction evidence="8">
        <text>Endohydrolysis of (1-&gt;4)-beta-D-glucosidic linkages in cellulose, lichenin and cereal beta-D-glucans.</text>
        <dbReference type="EC" id="3.2.1.4"/>
    </reaction>
</comment>
<protein>
    <recommendedName>
        <fullName evidence="8">Endoglucanase</fullName>
        <ecNumber evidence="8">3.2.1.4</ecNumber>
    </recommendedName>
</protein>
<keyword evidence="4 6" id="KW-0326">Glycosidase</keyword>
<feature type="signal peptide" evidence="8">
    <location>
        <begin position="1"/>
        <end position="19"/>
    </location>
</feature>
<feature type="active site" evidence="6">
    <location>
        <position position="507"/>
    </location>
</feature>
<dbReference type="SUPFAM" id="SSF81296">
    <property type="entry name" value="E set domains"/>
    <property type="match status" value="1"/>
</dbReference>
<dbReference type="GO" id="GO:0008810">
    <property type="term" value="F:cellulase activity"/>
    <property type="evidence" value="ECO:0007669"/>
    <property type="project" value="UniProtKB-EC"/>
</dbReference>
<organism evidence="11 12">
    <name type="scientific">Gracilimonas mengyeensis</name>
    <dbReference type="NCBI Taxonomy" id="1302730"/>
    <lineage>
        <taxon>Bacteria</taxon>
        <taxon>Pseudomonadati</taxon>
        <taxon>Balneolota</taxon>
        <taxon>Balneolia</taxon>
        <taxon>Balneolales</taxon>
        <taxon>Balneolaceae</taxon>
        <taxon>Gracilimonas</taxon>
    </lineage>
</organism>
<dbReference type="InterPro" id="IPR013783">
    <property type="entry name" value="Ig-like_fold"/>
</dbReference>
<gene>
    <name evidence="11" type="ORF">SAMN06265219_115112</name>
</gene>
<dbReference type="PROSITE" id="PS51257">
    <property type="entry name" value="PROKAR_LIPOPROTEIN"/>
    <property type="match status" value="1"/>
</dbReference>
<evidence type="ECO:0000256" key="8">
    <source>
        <dbReference type="RuleBase" id="RU361166"/>
    </source>
</evidence>
<reference evidence="11 12" key="1">
    <citation type="submission" date="2017-05" db="EMBL/GenBank/DDBJ databases">
        <authorList>
            <person name="Varghese N."/>
            <person name="Submissions S."/>
        </authorList>
    </citation>
    <scope>NUCLEOTIDE SEQUENCE [LARGE SCALE GENOMIC DNA]</scope>
    <source>
        <strain evidence="11 12">DSM 21985</strain>
    </source>
</reference>
<evidence type="ECO:0000256" key="7">
    <source>
        <dbReference type="PROSITE-ProRule" id="PRU10060"/>
    </source>
</evidence>
<feature type="domain" description="Glycoside hydrolase family 9" evidence="9">
    <location>
        <begin position="126"/>
        <end position="574"/>
    </location>
</feature>
<keyword evidence="8" id="KW-0136">Cellulose degradation</keyword>
<dbReference type="InterPro" id="IPR012341">
    <property type="entry name" value="6hp_glycosidase-like_sf"/>
</dbReference>
<evidence type="ECO:0000256" key="1">
    <source>
        <dbReference type="ARBA" id="ARBA00007072"/>
    </source>
</evidence>
<dbReference type="Pfam" id="PF02927">
    <property type="entry name" value="CelD_N"/>
    <property type="match status" value="1"/>
</dbReference>
<dbReference type="EC" id="3.2.1.4" evidence="8"/>
<feature type="active site" evidence="7">
    <location>
        <position position="562"/>
    </location>
</feature>
<feature type="active site" evidence="7">
    <location>
        <position position="553"/>
    </location>
</feature>
<dbReference type="InterPro" id="IPR014756">
    <property type="entry name" value="Ig_E-set"/>
</dbReference>
<feature type="domain" description="Cellulase Ig-like" evidence="10">
    <location>
        <begin position="33"/>
        <end position="108"/>
    </location>
</feature>
<dbReference type="PROSITE" id="PS00592">
    <property type="entry name" value="GH9_2"/>
    <property type="match status" value="1"/>
</dbReference>
<keyword evidence="5 6" id="KW-0624">Polysaccharide degradation</keyword>